<reference evidence="6 7" key="1">
    <citation type="submission" date="2020-04" db="EMBL/GenBank/DDBJ databases">
        <authorList>
            <person name="De Canck E."/>
        </authorList>
    </citation>
    <scope>NUCLEOTIDE SEQUENCE [LARGE SCALE GENOMIC DNA]</scope>
    <source>
        <strain evidence="6 7">LMG 24238</strain>
    </source>
</reference>
<feature type="binding site" evidence="2">
    <location>
        <position position="68"/>
    </location>
    <ligand>
        <name>Fe cation</name>
        <dbReference type="ChEBI" id="CHEBI:24875"/>
    </ligand>
</feature>
<evidence type="ECO:0000313" key="6">
    <source>
        <dbReference type="EMBL" id="CAB3707101.1"/>
    </source>
</evidence>
<dbReference type="PANTHER" id="PTHR13903:SF8">
    <property type="entry name" value="PIRIN"/>
    <property type="match status" value="1"/>
</dbReference>
<dbReference type="RefSeq" id="WP_175051967.1">
    <property type="nucleotide sequence ID" value="NZ_CADIKC010000005.1"/>
</dbReference>
<evidence type="ECO:0000256" key="1">
    <source>
        <dbReference type="ARBA" id="ARBA00008416"/>
    </source>
</evidence>
<accession>A0A6J5BKM1</accession>
<dbReference type="InterPro" id="IPR014710">
    <property type="entry name" value="RmlC-like_jellyroll"/>
</dbReference>
<evidence type="ECO:0000256" key="4">
    <source>
        <dbReference type="SAM" id="MobiDB-lite"/>
    </source>
</evidence>
<gene>
    <name evidence="6" type="ORF">LMG24238_03960</name>
</gene>
<feature type="region of interest" description="Disordered" evidence="4">
    <location>
        <begin position="1"/>
        <end position="26"/>
    </location>
</feature>
<keyword evidence="2" id="KW-0408">Iron</keyword>
<evidence type="ECO:0000313" key="7">
    <source>
        <dbReference type="Proteomes" id="UP000494255"/>
    </source>
</evidence>
<dbReference type="PIRSF" id="PIRSF006232">
    <property type="entry name" value="Pirin"/>
    <property type="match status" value="1"/>
</dbReference>
<dbReference type="InterPro" id="IPR003829">
    <property type="entry name" value="Pirin_N_dom"/>
</dbReference>
<dbReference type="Pfam" id="PF02678">
    <property type="entry name" value="Pirin"/>
    <property type="match status" value="1"/>
</dbReference>
<feature type="binding site" evidence="2">
    <location>
        <position position="110"/>
    </location>
    <ligand>
        <name>Fe cation</name>
        <dbReference type="ChEBI" id="CHEBI:24875"/>
    </ligand>
</feature>
<comment type="cofactor">
    <cofactor evidence="2">
        <name>Fe cation</name>
        <dbReference type="ChEBI" id="CHEBI:24875"/>
    </cofactor>
    <text evidence="2">Binds 1 Fe cation per subunit.</text>
</comment>
<dbReference type="Gene3D" id="2.60.120.10">
    <property type="entry name" value="Jelly Rolls"/>
    <property type="match status" value="1"/>
</dbReference>
<dbReference type="InterPro" id="IPR012093">
    <property type="entry name" value="Pirin"/>
</dbReference>
<keyword evidence="2" id="KW-0479">Metal-binding</keyword>
<organism evidence="6 7">
    <name type="scientific">Paraburkholderia sediminicola</name>
    <dbReference type="NCBI Taxonomy" id="458836"/>
    <lineage>
        <taxon>Bacteria</taxon>
        <taxon>Pseudomonadati</taxon>
        <taxon>Pseudomonadota</taxon>
        <taxon>Betaproteobacteria</taxon>
        <taxon>Burkholderiales</taxon>
        <taxon>Burkholderiaceae</taxon>
        <taxon>Paraburkholderia</taxon>
    </lineage>
</organism>
<dbReference type="AlphaFoldDB" id="A0A6J5BKM1"/>
<dbReference type="PANTHER" id="PTHR13903">
    <property type="entry name" value="PIRIN-RELATED"/>
    <property type="match status" value="1"/>
</dbReference>
<proteinExistence type="inferred from homology"/>
<dbReference type="GeneID" id="97042566"/>
<evidence type="ECO:0000256" key="2">
    <source>
        <dbReference type="PIRSR" id="PIRSR006232-1"/>
    </source>
</evidence>
<dbReference type="InterPro" id="IPR011051">
    <property type="entry name" value="RmlC_Cupin_sf"/>
</dbReference>
<feature type="binding site" evidence="2">
    <location>
        <position position="113"/>
    </location>
    <ligand>
        <name>Fe cation</name>
        <dbReference type="ChEBI" id="CHEBI:24875"/>
    </ligand>
</feature>
<dbReference type="GO" id="GO:0046872">
    <property type="term" value="F:metal ion binding"/>
    <property type="evidence" value="ECO:0007669"/>
    <property type="project" value="UniProtKB-KW"/>
</dbReference>
<name>A0A6J5BKM1_9BURK</name>
<dbReference type="EMBL" id="CADIKC010000005">
    <property type="protein sequence ID" value="CAB3707101.1"/>
    <property type="molecule type" value="Genomic_DNA"/>
</dbReference>
<dbReference type="SUPFAM" id="SSF51182">
    <property type="entry name" value="RmlC-like cupins"/>
    <property type="match status" value="1"/>
</dbReference>
<feature type="domain" description="Pirin N-terminal" evidence="5">
    <location>
        <begin position="40"/>
        <end position="129"/>
    </location>
</feature>
<evidence type="ECO:0000256" key="3">
    <source>
        <dbReference type="RuleBase" id="RU003457"/>
    </source>
</evidence>
<sequence length="280" mass="29243">MSQVTQTEGSRRSPLPRAILGKTRGQSHGPVIRLMSPADLGQVLKPFVFLDLVETDTRNLPKFPRHPHSGIATVSIVTKGNMRFRDPNSGEGVIAYGGLEWMRAGGGIWHGDEASAGDSPSVQAFQLWIALPPELENGPSLSQFIEASFTPTVGPARVLVGEYGGATSPAQAPQGITCLLVTLAPGETWSFQPAPGQSIAFVSVAQGGLTAVGNIAAGELAVFEPGEAPIKIRAGPSGVVFVLGSAVPHPHDLVLGLYSVHTSAVALKAGEARIEALRPR</sequence>
<evidence type="ECO:0000259" key="5">
    <source>
        <dbReference type="Pfam" id="PF02678"/>
    </source>
</evidence>
<protein>
    <recommendedName>
        <fullName evidence="5">Pirin N-terminal domain-containing protein</fullName>
    </recommendedName>
</protein>
<dbReference type="Proteomes" id="UP000494255">
    <property type="component" value="Unassembled WGS sequence"/>
</dbReference>
<keyword evidence="7" id="KW-1185">Reference proteome</keyword>
<comment type="similarity">
    <text evidence="1 3">Belongs to the pirin family.</text>
</comment>
<feature type="binding site" evidence="2">
    <location>
        <position position="66"/>
    </location>
    <ligand>
        <name>Fe cation</name>
        <dbReference type="ChEBI" id="CHEBI:24875"/>
    </ligand>
</feature>